<dbReference type="Proteomes" id="UP001500888">
    <property type="component" value="Unassembled WGS sequence"/>
</dbReference>
<organism evidence="2 3">
    <name type="scientific">Sphaerisporangium flaviroseum</name>
    <dbReference type="NCBI Taxonomy" id="509199"/>
    <lineage>
        <taxon>Bacteria</taxon>
        <taxon>Bacillati</taxon>
        <taxon>Actinomycetota</taxon>
        <taxon>Actinomycetes</taxon>
        <taxon>Streptosporangiales</taxon>
        <taxon>Streptosporangiaceae</taxon>
        <taxon>Sphaerisporangium</taxon>
    </lineage>
</organism>
<reference evidence="3" key="1">
    <citation type="journal article" date="2019" name="Int. J. Syst. Evol. Microbiol.">
        <title>The Global Catalogue of Microorganisms (GCM) 10K type strain sequencing project: providing services to taxonomists for standard genome sequencing and annotation.</title>
        <authorList>
            <consortium name="The Broad Institute Genomics Platform"/>
            <consortium name="The Broad Institute Genome Sequencing Center for Infectious Disease"/>
            <person name="Wu L."/>
            <person name="Ma J."/>
        </authorList>
    </citation>
    <scope>NUCLEOTIDE SEQUENCE [LARGE SCALE GENOMIC DNA]</scope>
    <source>
        <strain evidence="3">JCM 16908</strain>
    </source>
</reference>
<evidence type="ECO:0000313" key="2">
    <source>
        <dbReference type="EMBL" id="GAA3834652.1"/>
    </source>
</evidence>
<proteinExistence type="predicted"/>
<evidence type="ECO:0000256" key="1">
    <source>
        <dbReference type="SAM" id="Phobius"/>
    </source>
</evidence>
<feature type="transmembrane region" description="Helical" evidence="1">
    <location>
        <begin position="21"/>
        <end position="39"/>
    </location>
</feature>
<keyword evidence="1" id="KW-0472">Membrane</keyword>
<comment type="caution">
    <text evidence="2">The sequence shown here is derived from an EMBL/GenBank/DDBJ whole genome shotgun (WGS) entry which is preliminary data.</text>
</comment>
<dbReference type="RefSeq" id="WP_344949219.1">
    <property type="nucleotide sequence ID" value="NZ_BAAAZR010000036.1"/>
</dbReference>
<name>A0ABP7J5B3_9ACTN</name>
<dbReference type="EMBL" id="BAAAZR010000036">
    <property type="protein sequence ID" value="GAA3834652.1"/>
    <property type="molecule type" value="Genomic_DNA"/>
</dbReference>
<evidence type="ECO:0000313" key="3">
    <source>
        <dbReference type="Proteomes" id="UP001500888"/>
    </source>
</evidence>
<evidence type="ECO:0008006" key="4">
    <source>
        <dbReference type="Google" id="ProtNLM"/>
    </source>
</evidence>
<keyword evidence="3" id="KW-1185">Reference proteome</keyword>
<keyword evidence="1" id="KW-0812">Transmembrane</keyword>
<accession>A0ABP7J5B3</accession>
<protein>
    <recommendedName>
        <fullName evidence="4">DUF3040 domain-containing protein</fullName>
    </recommendedName>
</protein>
<sequence>MTETSSGASLKALQENPYGRWLGLATLGLIAFTLLSVVAGQSGAVWLTILLGVLAYVALAGVLFTVRRLVRAYRRQGTRNRG</sequence>
<feature type="transmembrane region" description="Helical" evidence="1">
    <location>
        <begin position="45"/>
        <end position="66"/>
    </location>
</feature>
<keyword evidence="1" id="KW-1133">Transmembrane helix</keyword>
<gene>
    <name evidence="2" type="ORF">GCM10022226_65160</name>
</gene>